<reference evidence="1" key="1">
    <citation type="submission" date="2023-09" db="UniProtKB">
        <authorList>
            <consortium name="Ensembl"/>
        </authorList>
    </citation>
    <scope>IDENTIFICATION</scope>
</reference>
<evidence type="ECO:0000313" key="1">
    <source>
        <dbReference type="Ensembl" id="ENSBMSP00010029490.1"/>
    </source>
</evidence>
<accession>A0A8C0I6X4</accession>
<dbReference type="GeneTree" id="ENSGT01010000228859"/>
<organism evidence="1">
    <name type="scientific">Balaenoptera musculus</name>
    <name type="common">Blue whale</name>
    <dbReference type="NCBI Taxonomy" id="9771"/>
    <lineage>
        <taxon>Eukaryota</taxon>
        <taxon>Metazoa</taxon>
        <taxon>Chordata</taxon>
        <taxon>Craniata</taxon>
        <taxon>Vertebrata</taxon>
        <taxon>Euteleostomi</taxon>
        <taxon>Mammalia</taxon>
        <taxon>Eutheria</taxon>
        <taxon>Laurasiatheria</taxon>
        <taxon>Artiodactyla</taxon>
        <taxon>Whippomorpha</taxon>
        <taxon>Cetacea</taxon>
        <taxon>Mysticeti</taxon>
        <taxon>Balaenopteridae</taxon>
        <taxon>Balaenoptera</taxon>
    </lineage>
</organism>
<name>A0A8C0I6X4_BALMU</name>
<protein>
    <submittedName>
        <fullName evidence="1">Uncharacterized protein</fullName>
    </submittedName>
</protein>
<sequence length="57" mass="6757">WEFPGFPGPGIRNPCYYCQYIEEQINSWTDLRANSLPLPTSHVGKWYVMLYKFNKLS</sequence>
<dbReference type="AlphaFoldDB" id="A0A8C0I6X4"/>
<dbReference type="Ensembl" id="ENSBMST00010032457.1">
    <property type="protein sequence ID" value="ENSBMSP00010029490.1"/>
    <property type="gene ID" value="ENSBMSG00010021376.1"/>
</dbReference>
<proteinExistence type="predicted"/>